<proteinExistence type="evidence at transcript level"/>
<protein>
    <submittedName>
        <fullName evidence="1">Uncharacterized protein</fullName>
    </submittedName>
</protein>
<dbReference type="AlphaFoldDB" id="R4UWM0"/>
<organism evidence="1">
    <name type="scientific">Coptotermes formosanus</name>
    <name type="common">Formosan subterranean termite</name>
    <dbReference type="NCBI Taxonomy" id="36987"/>
    <lineage>
        <taxon>Eukaryota</taxon>
        <taxon>Metazoa</taxon>
        <taxon>Ecdysozoa</taxon>
        <taxon>Arthropoda</taxon>
        <taxon>Hexapoda</taxon>
        <taxon>Insecta</taxon>
        <taxon>Pterygota</taxon>
        <taxon>Neoptera</taxon>
        <taxon>Polyneoptera</taxon>
        <taxon>Dictyoptera</taxon>
        <taxon>Blattodea</taxon>
        <taxon>Blattoidea</taxon>
        <taxon>Termitoidae</taxon>
        <taxon>Rhinotermitidae</taxon>
        <taxon>Coptotermes</taxon>
    </lineage>
</organism>
<reference evidence="1" key="1">
    <citation type="submission" date="2013-03" db="EMBL/GenBank/DDBJ databases">
        <title>Immune-Related transcriptome of Coptotermes formosanus Shiraki workers: the defense mechanism.</title>
        <authorList>
            <person name="Hussain A."/>
            <person name="Li Y.F."/>
            <person name="Wen S.Y."/>
        </authorList>
    </citation>
    <scope>NUCLEOTIDE SEQUENCE</scope>
</reference>
<dbReference type="EMBL" id="KC740877">
    <property type="protein sequence ID" value="AGM32701.1"/>
    <property type="molecule type" value="mRNA"/>
</dbReference>
<evidence type="ECO:0000313" key="1">
    <source>
        <dbReference type="EMBL" id="AGM32701.1"/>
    </source>
</evidence>
<name>R4UWM0_COPFO</name>
<accession>R4UWM0</accession>
<sequence length="116" mass="13368">MITHFEFIRPKRNIETRLDIITAVSFKSNMVCHEDGGRHSSETLVCTVVNGIVFHKAADFMSCKVMCLRLSRTKIICLVLYIAWSNVHVRFEVLIAVTMKNAVFWDMILCTHIGMY</sequence>